<keyword evidence="2" id="KW-1185">Reference proteome</keyword>
<comment type="caution">
    <text evidence="1">The sequence shown here is derived from an EMBL/GenBank/DDBJ whole genome shotgun (WGS) entry which is preliminary data.</text>
</comment>
<organism evidence="1 2">
    <name type="scientific">Alosa alosa</name>
    <name type="common">allis shad</name>
    <dbReference type="NCBI Taxonomy" id="278164"/>
    <lineage>
        <taxon>Eukaryota</taxon>
        <taxon>Metazoa</taxon>
        <taxon>Chordata</taxon>
        <taxon>Craniata</taxon>
        <taxon>Vertebrata</taxon>
        <taxon>Euteleostomi</taxon>
        <taxon>Actinopterygii</taxon>
        <taxon>Neopterygii</taxon>
        <taxon>Teleostei</taxon>
        <taxon>Clupei</taxon>
        <taxon>Clupeiformes</taxon>
        <taxon>Clupeoidei</taxon>
        <taxon>Clupeidae</taxon>
        <taxon>Alosa</taxon>
    </lineage>
</organism>
<reference evidence="1" key="1">
    <citation type="submission" date="2020-10" db="EMBL/GenBank/DDBJ databases">
        <title>Chromosome-scale genome assembly of the Allis shad, Alosa alosa.</title>
        <authorList>
            <person name="Margot Z."/>
            <person name="Christophe K."/>
            <person name="Cabau C."/>
            <person name="Louis A."/>
            <person name="Berthelot C."/>
            <person name="Parey E."/>
            <person name="Roest Crollius H."/>
            <person name="Montfort J."/>
            <person name="Robinson-Rechavi M."/>
            <person name="Bucao C."/>
            <person name="Bouchez O."/>
            <person name="Gislard M."/>
            <person name="Lluch J."/>
            <person name="Milhes M."/>
            <person name="Lampietro C."/>
            <person name="Lopez Roques C."/>
            <person name="Donnadieu C."/>
            <person name="Braasch I."/>
            <person name="Desvignes T."/>
            <person name="Postlethwait J."/>
            <person name="Bobe J."/>
            <person name="Guiguen Y."/>
        </authorList>
    </citation>
    <scope>NUCLEOTIDE SEQUENCE</scope>
    <source>
        <strain evidence="1">M-15738</strain>
        <tissue evidence="1">Blood</tissue>
    </source>
</reference>
<dbReference type="PANTHER" id="PTHR31025:SF31">
    <property type="entry name" value="SI:CH211-166E11.5"/>
    <property type="match status" value="1"/>
</dbReference>
<proteinExistence type="predicted"/>
<accession>A0AAV6G811</accession>
<dbReference type="Proteomes" id="UP000823561">
    <property type="component" value="Chromosome 14"/>
</dbReference>
<evidence type="ECO:0000313" key="1">
    <source>
        <dbReference type="EMBL" id="KAG5270242.1"/>
    </source>
</evidence>
<dbReference type="EMBL" id="JADWDJ010000014">
    <property type="protein sequence ID" value="KAG5270242.1"/>
    <property type="molecule type" value="Genomic_DNA"/>
</dbReference>
<sequence>MERQELLNEVKKSNNTKVIQEKMAKTFSIRWLEIVRESPAADDFRERWPALFCEDGIKEEFRRITTMSLEQSFITKALRRNVTLLSAASLCTWVRKWRTFLKIARRTAAVMPGNMSSKSWWFMVQRIQLMWPSLLKERR</sequence>
<dbReference type="AlphaFoldDB" id="A0AAV6G811"/>
<name>A0AAV6G811_9TELE</name>
<gene>
    <name evidence="1" type="ORF">AALO_G00190400</name>
</gene>
<protein>
    <submittedName>
        <fullName evidence="1">Uncharacterized protein</fullName>
    </submittedName>
</protein>
<dbReference type="PANTHER" id="PTHR31025">
    <property type="entry name" value="SI:CH211-196P9.1-RELATED"/>
    <property type="match status" value="1"/>
</dbReference>
<evidence type="ECO:0000313" key="2">
    <source>
        <dbReference type="Proteomes" id="UP000823561"/>
    </source>
</evidence>